<dbReference type="OrthoDB" id="444265at2759"/>
<protein>
    <submittedName>
        <fullName evidence="3">FHA domain-containing PS1-like</fullName>
    </submittedName>
</protein>
<keyword evidence="4" id="KW-1185">Reference proteome</keyword>
<evidence type="ECO:0000313" key="4">
    <source>
        <dbReference type="Proteomes" id="UP000594638"/>
    </source>
</evidence>
<dbReference type="SUPFAM" id="SSF49879">
    <property type="entry name" value="SMAD/FHA domain"/>
    <property type="match status" value="1"/>
</dbReference>
<dbReference type="Gene3D" id="3.40.50.1010">
    <property type="entry name" value="5'-nuclease"/>
    <property type="match status" value="1"/>
</dbReference>
<dbReference type="PROSITE" id="PS50006">
    <property type="entry name" value="FHA_DOMAIN"/>
    <property type="match status" value="1"/>
</dbReference>
<dbReference type="Gene3D" id="2.60.200.20">
    <property type="match status" value="1"/>
</dbReference>
<organism evidence="3 4">
    <name type="scientific">Olea europaea subsp. europaea</name>
    <dbReference type="NCBI Taxonomy" id="158383"/>
    <lineage>
        <taxon>Eukaryota</taxon>
        <taxon>Viridiplantae</taxon>
        <taxon>Streptophyta</taxon>
        <taxon>Embryophyta</taxon>
        <taxon>Tracheophyta</taxon>
        <taxon>Spermatophyta</taxon>
        <taxon>Magnoliopsida</taxon>
        <taxon>eudicotyledons</taxon>
        <taxon>Gunneridae</taxon>
        <taxon>Pentapetalae</taxon>
        <taxon>asterids</taxon>
        <taxon>lamiids</taxon>
        <taxon>Lamiales</taxon>
        <taxon>Oleaceae</taxon>
        <taxon>Oleeae</taxon>
        <taxon>Olea</taxon>
    </lineage>
</organism>
<dbReference type="EMBL" id="CACTIH010007417">
    <property type="protein sequence ID" value="CAA3012934.1"/>
    <property type="molecule type" value="Genomic_DNA"/>
</dbReference>
<feature type="region of interest" description="Disordered" evidence="1">
    <location>
        <begin position="771"/>
        <end position="796"/>
    </location>
</feature>
<dbReference type="PANTHER" id="PTHR22593:SF8">
    <property type="entry name" value="FHA DOMAIN-CONTAINING PROTEIN PS1"/>
    <property type="match status" value="1"/>
</dbReference>
<evidence type="ECO:0000313" key="3">
    <source>
        <dbReference type="EMBL" id="CAA3012934.1"/>
    </source>
</evidence>
<dbReference type="Pfam" id="PF13638">
    <property type="entry name" value="PIN_4"/>
    <property type="match status" value="1"/>
</dbReference>
<evidence type="ECO:0000259" key="2">
    <source>
        <dbReference type="PROSITE" id="PS50006"/>
    </source>
</evidence>
<proteinExistence type="predicted"/>
<dbReference type="Pfam" id="PF00498">
    <property type="entry name" value="FHA"/>
    <property type="match status" value="1"/>
</dbReference>
<dbReference type="SMART" id="SM00240">
    <property type="entry name" value="FHA"/>
    <property type="match status" value="1"/>
</dbReference>
<dbReference type="CDD" id="cd09880">
    <property type="entry name" value="PIN_Smg5-6-like"/>
    <property type="match status" value="1"/>
</dbReference>
<dbReference type="Gramene" id="OE9A078570T1">
    <property type="protein sequence ID" value="OE9A078570C1"/>
    <property type="gene ID" value="OE9A078570"/>
</dbReference>
<dbReference type="InterPro" id="IPR000253">
    <property type="entry name" value="FHA_dom"/>
</dbReference>
<sequence length="1065" mass="120240">MADKQEQSEMKSEIPVFTVLKNNSILKNIYLLDNPPSIPSSSPVEFNRSKYGKESTKEETLFVGRHPDCNITLEHPSISRFHLRVHSNPSSHYLSVIDLNSVHGTWISGKKIEPGVMVQLKEGDTMQLGGSRRLYRLHWLPITRAYDLDNTFVPPFDTSDAVEETGGEYYHDENNSNGDKDRIQRPVDDLEGLQLLFANENMISSVQKMSPSAPPMPEDMKYSFSDKREVENKNSFEIDHEENSTLDAVPLASEVSQTVPQRKNSVISEVKLEKTSSLSIWSRRGKPASVQIQISRSRGKCGRITISSSVKSPIHGNSQIESVSHEPFASPDIIKKQIFTPVKENHSSNSPLLQSLENIGQENSRSEFISRTLFPCADRDEEAIFTPADTDVKSPICEYFQTELVSEGHFASDDVDKEQIFTTKENCSPLLQSLENIGQENLRSEFISSTSSSCVALNEEAIFTQDNAEVKSPTREYSESETVPLGAFSSGDRDEKQIFAPEKENCSSNFLVLQSLENMAQVNSRTLFSGVNQDNEEIFTPDNPEVKSPIHGYSQTESVSEDPFIRGDCDKKQIFTPDKENCSSNSLVLQSLENKGQENSRSELTSQTLFSCVDEDEEENFTPDKENMTPNTIRLRYMNKMGKLKKVEYQENSRNDSTSQTMFYCADEDDEVIFTPDKENMTPNTLQLMYTKKMGKLKAVENPKPYRSLPLKTVVDCNMYREDEMPASLDKENQTLKVLQKSKLVNPASKSHNVLEKKLLKATADRKPLQSLLVNSTSNSKTKSKASDLDDGTMKSSKSINSFRHEEVIHPFESKTIKEEYNRWTMVVDVACLLNKKSRKELHLLKGLKGTSLIVPRIVIRELDCMLRRGNFFRRTTEVSAALQWIEECMNNAEGWIHVQSLAEEQRPVAPTPPSSPLSWYCEEKGIFSIGSSPFSPCSIQDIVTPTTEDHILECALFFKRIRNDEQLVLLSDDVTLKIKAMSEGVLCETAEEFRDSLVNPFSDRFLYMDSAPRGPTWTFADDAVLKDKYYPGPLKKLSKSGEGVKGLKLVLLHNSNFRKISSVS</sequence>
<gene>
    <name evidence="3" type="ORF">OLEA9_A078570</name>
</gene>
<feature type="domain" description="FHA" evidence="2">
    <location>
        <begin position="61"/>
        <end position="112"/>
    </location>
</feature>
<dbReference type="GO" id="GO:0031965">
    <property type="term" value="C:nuclear membrane"/>
    <property type="evidence" value="ECO:0007669"/>
    <property type="project" value="TreeGrafter"/>
</dbReference>
<dbReference type="Proteomes" id="UP000594638">
    <property type="component" value="Unassembled WGS sequence"/>
</dbReference>
<evidence type="ECO:0000256" key="1">
    <source>
        <dbReference type="SAM" id="MobiDB-lite"/>
    </source>
</evidence>
<name>A0A8S0U2S2_OLEEU</name>
<dbReference type="InterPro" id="IPR008984">
    <property type="entry name" value="SMAD_FHA_dom_sf"/>
</dbReference>
<accession>A0A8S0U2S2</accession>
<comment type="caution">
    <text evidence="3">The sequence shown here is derived from an EMBL/GenBank/DDBJ whole genome shotgun (WGS) entry which is preliminary data.</text>
</comment>
<dbReference type="AlphaFoldDB" id="A0A8S0U2S2"/>
<dbReference type="InterPro" id="IPR002716">
    <property type="entry name" value="PIN_dom"/>
</dbReference>
<reference evidence="3 4" key="1">
    <citation type="submission" date="2019-12" db="EMBL/GenBank/DDBJ databases">
        <authorList>
            <person name="Alioto T."/>
            <person name="Alioto T."/>
            <person name="Gomez Garrido J."/>
        </authorList>
    </citation>
    <scope>NUCLEOTIDE SEQUENCE [LARGE SCALE GENOMIC DNA]</scope>
</reference>
<dbReference type="PANTHER" id="PTHR22593">
    <property type="entry name" value="TRANSMEMBRANE PROTEIN 18"/>
    <property type="match status" value="1"/>
</dbReference>